<dbReference type="Proteomes" id="UP001215280">
    <property type="component" value="Unassembled WGS sequence"/>
</dbReference>
<protein>
    <submittedName>
        <fullName evidence="1">Uncharacterized protein</fullName>
    </submittedName>
</protein>
<keyword evidence="2" id="KW-1185">Reference proteome</keyword>
<name>A0AAD7KBY5_9AGAR</name>
<evidence type="ECO:0000313" key="1">
    <source>
        <dbReference type="EMBL" id="KAJ7782564.1"/>
    </source>
</evidence>
<gene>
    <name evidence="1" type="ORF">DFH07DRAFT_949354</name>
</gene>
<proteinExistence type="predicted"/>
<reference evidence="1" key="1">
    <citation type="submission" date="2023-03" db="EMBL/GenBank/DDBJ databases">
        <title>Massive genome expansion in bonnet fungi (Mycena s.s.) driven by repeated elements and novel gene families across ecological guilds.</title>
        <authorList>
            <consortium name="Lawrence Berkeley National Laboratory"/>
            <person name="Harder C.B."/>
            <person name="Miyauchi S."/>
            <person name="Viragh M."/>
            <person name="Kuo A."/>
            <person name="Thoen E."/>
            <person name="Andreopoulos B."/>
            <person name="Lu D."/>
            <person name="Skrede I."/>
            <person name="Drula E."/>
            <person name="Henrissat B."/>
            <person name="Morin E."/>
            <person name="Kohler A."/>
            <person name="Barry K."/>
            <person name="LaButti K."/>
            <person name="Morin E."/>
            <person name="Salamov A."/>
            <person name="Lipzen A."/>
            <person name="Mereny Z."/>
            <person name="Hegedus B."/>
            <person name="Baldrian P."/>
            <person name="Stursova M."/>
            <person name="Weitz H."/>
            <person name="Taylor A."/>
            <person name="Grigoriev I.V."/>
            <person name="Nagy L.G."/>
            <person name="Martin F."/>
            <person name="Kauserud H."/>
        </authorList>
    </citation>
    <scope>NUCLEOTIDE SEQUENCE</scope>
    <source>
        <strain evidence="1">CBHHK188m</strain>
    </source>
</reference>
<accession>A0AAD7KBY5</accession>
<dbReference type="EMBL" id="JARJLG010000003">
    <property type="protein sequence ID" value="KAJ7782564.1"/>
    <property type="molecule type" value="Genomic_DNA"/>
</dbReference>
<sequence>MLTSTSDHELRAACIGPSYPLDLTKLPIRSEKLPLQYASLKVGYCFKVPYMNLEDRAVLGENVERFF</sequence>
<dbReference type="AlphaFoldDB" id="A0AAD7KBY5"/>
<evidence type="ECO:0000313" key="2">
    <source>
        <dbReference type="Proteomes" id="UP001215280"/>
    </source>
</evidence>
<organism evidence="1 2">
    <name type="scientific">Mycena maculata</name>
    <dbReference type="NCBI Taxonomy" id="230809"/>
    <lineage>
        <taxon>Eukaryota</taxon>
        <taxon>Fungi</taxon>
        <taxon>Dikarya</taxon>
        <taxon>Basidiomycota</taxon>
        <taxon>Agaricomycotina</taxon>
        <taxon>Agaricomycetes</taxon>
        <taxon>Agaricomycetidae</taxon>
        <taxon>Agaricales</taxon>
        <taxon>Marasmiineae</taxon>
        <taxon>Mycenaceae</taxon>
        <taxon>Mycena</taxon>
    </lineage>
</organism>
<comment type="caution">
    <text evidence="1">The sequence shown here is derived from an EMBL/GenBank/DDBJ whole genome shotgun (WGS) entry which is preliminary data.</text>
</comment>